<dbReference type="Gene3D" id="1.10.8.280">
    <property type="entry name" value="ABC transporter ATPase domain-like"/>
    <property type="match status" value="1"/>
</dbReference>
<protein>
    <recommendedName>
        <fullName evidence="12">UvrABC system protein A</fullName>
    </recommendedName>
    <alternativeName>
        <fullName evidence="13">Excinuclease ABC subunit A</fullName>
    </alternativeName>
</protein>
<comment type="subcellular location">
    <subcellularLocation>
        <location evidence="1">Cytoplasm</location>
    </subcellularLocation>
</comment>
<sequence length="751" mass="84379">MNDFIYVEKARTNNLKNITVKIPKHQIVGVTGVSGSGKSSFVFDAIAAESQRLLNETYSSYVQNLLSKYKKPDVDSISNLPVSLVIDQKRIRGNSRSTVGTVTDIYSDLRLLYSRLAKPFIGYSMKYSFNNPEGMCKNCQGLGIVREIDINKLIDFNKSLNDNAVKFPTFQNGGWRLTRYTESGYFDNDKKLSDYTKKELDMLLNSPKIKPENPSKNWHKTAKYYGIIPRIMETFVNVQHPQYQEDLQRILITKTCPVCHGARLNKEVLSAKIKGKSIADSSNMDIINLYNFIAGIKEDKVKEIIKALKEKLTSISLVGLDYLKVNQGTKSLSGGESQRIKMVKYLNSSLSDVLYIFDEPSVGLHPEDIKGITNIFKALKDKGNSVLFVDHDQDMIKCSDEIINFGEGAGEDGGKVTFQGTYKDLLTSNTITAKAFTKKHQINETRKNFEGYYTLENVSKNNIKNISVKIPKKAITLVTGLAGSGKSTLIREIFTSKYPDSIVLDQSLPQASSQSNIITYLNIYDEIKKLFARENRVNKNLFSVRGKGACPECKGKGTIKLDLAYLGDSEHICEKCGGKRFNDKTLSYKYRGKDINEIFNLSVKDAQEIFFDNSKIKQVLNSLMKSNLSYIKLGQTLDTYSGGELQRLKIAQMLSKEIEGIIILDEPTTGLHEADIDKLMTLVRELVSDGNTLIIIEHNLSVISQADWIVDLGPKGGNLGGELLFQGYPIDFIRCKESYTSKNLIKFVEIY</sequence>
<dbReference type="GO" id="GO:0005524">
    <property type="term" value="F:ATP binding"/>
    <property type="evidence" value="ECO:0007669"/>
    <property type="project" value="UniProtKB-KW"/>
</dbReference>
<evidence type="ECO:0000313" key="15">
    <source>
        <dbReference type="EMBL" id="MFM9413032.1"/>
    </source>
</evidence>
<keyword evidence="10" id="KW-0234">DNA repair</keyword>
<dbReference type="Proteomes" id="UP001631949">
    <property type="component" value="Unassembled WGS sequence"/>
</dbReference>
<keyword evidence="7 15" id="KW-0067">ATP-binding</keyword>
<dbReference type="Gene3D" id="1.20.1580.10">
    <property type="entry name" value="ABC transporter ATPase like domain"/>
    <property type="match status" value="2"/>
</dbReference>
<keyword evidence="8" id="KW-0267">Excision nuclease</keyword>
<accession>A0ABW9GXX1</accession>
<evidence type="ECO:0000256" key="6">
    <source>
        <dbReference type="ARBA" id="ARBA00022769"/>
    </source>
</evidence>
<keyword evidence="4" id="KW-0547">Nucleotide-binding</keyword>
<dbReference type="Pfam" id="PF00005">
    <property type="entry name" value="ABC_tran"/>
    <property type="match status" value="1"/>
</dbReference>
<evidence type="ECO:0000256" key="12">
    <source>
        <dbReference type="ARBA" id="ARBA00039316"/>
    </source>
</evidence>
<proteinExistence type="inferred from homology"/>
<name>A0ABW9GXX1_9FIRM</name>
<evidence type="ECO:0000256" key="8">
    <source>
        <dbReference type="ARBA" id="ARBA00022881"/>
    </source>
</evidence>
<dbReference type="RefSeq" id="WP_408976644.1">
    <property type="nucleotide sequence ID" value="NZ_JBJUVG010000001.1"/>
</dbReference>
<evidence type="ECO:0000256" key="1">
    <source>
        <dbReference type="ARBA" id="ARBA00004496"/>
    </source>
</evidence>
<dbReference type="InterPro" id="IPR003439">
    <property type="entry name" value="ABC_transporter-like_ATP-bd"/>
</dbReference>
<keyword evidence="5" id="KW-0227">DNA damage</keyword>
<dbReference type="PROSITE" id="PS00211">
    <property type="entry name" value="ABC_TRANSPORTER_1"/>
    <property type="match status" value="2"/>
</dbReference>
<keyword evidence="16" id="KW-1185">Reference proteome</keyword>
<evidence type="ECO:0000256" key="4">
    <source>
        <dbReference type="ARBA" id="ARBA00022741"/>
    </source>
</evidence>
<dbReference type="PANTHER" id="PTHR43152">
    <property type="entry name" value="UVRABC SYSTEM PROTEIN A"/>
    <property type="match status" value="1"/>
</dbReference>
<dbReference type="PROSITE" id="PS50893">
    <property type="entry name" value="ABC_TRANSPORTER_2"/>
    <property type="match status" value="1"/>
</dbReference>
<evidence type="ECO:0000256" key="9">
    <source>
        <dbReference type="ARBA" id="ARBA00023125"/>
    </source>
</evidence>
<evidence type="ECO:0000256" key="13">
    <source>
        <dbReference type="ARBA" id="ARBA00042156"/>
    </source>
</evidence>
<dbReference type="InterPro" id="IPR017871">
    <property type="entry name" value="ABC_transporter-like_CS"/>
</dbReference>
<evidence type="ECO:0000259" key="14">
    <source>
        <dbReference type="PROSITE" id="PS50893"/>
    </source>
</evidence>
<dbReference type="EMBL" id="JBJUVG010000001">
    <property type="protein sequence ID" value="MFM9413032.1"/>
    <property type="molecule type" value="Genomic_DNA"/>
</dbReference>
<evidence type="ECO:0000256" key="11">
    <source>
        <dbReference type="ARBA" id="ARBA00038000"/>
    </source>
</evidence>
<gene>
    <name evidence="15" type="ORF">ACKQTC_01400</name>
</gene>
<dbReference type="InterPro" id="IPR027417">
    <property type="entry name" value="P-loop_NTPase"/>
</dbReference>
<keyword evidence="6" id="KW-0228">DNA excision</keyword>
<evidence type="ECO:0000256" key="2">
    <source>
        <dbReference type="ARBA" id="ARBA00022490"/>
    </source>
</evidence>
<feature type="domain" description="ABC transporter" evidence="14">
    <location>
        <begin position="447"/>
        <end position="745"/>
    </location>
</feature>
<organism evidence="15 16">
    <name type="scientific">Peptococcus simiae</name>
    <dbReference type="NCBI Taxonomy" id="1643805"/>
    <lineage>
        <taxon>Bacteria</taxon>
        <taxon>Bacillati</taxon>
        <taxon>Bacillota</taxon>
        <taxon>Clostridia</taxon>
        <taxon>Eubacteriales</taxon>
        <taxon>Peptococcaceae</taxon>
        <taxon>Peptococcus</taxon>
    </lineage>
</organism>
<comment type="similarity">
    <text evidence="11">Belongs to the ABC transporter superfamily. UvrA family.</text>
</comment>
<comment type="caution">
    <text evidence="15">The sequence shown here is derived from an EMBL/GenBank/DDBJ whole genome shotgun (WGS) entry which is preliminary data.</text>
</comment>
<dbReference type="SUPFAM" id="SSF52540">
    <property type="entry name" value="P-loop containing nucleoside triphosphate hydrolases"/>
    <property type="match status" value="2"/>
</dbReference>
<reference evidence="15 16" key="1">
    <citation type="journal article" date="2016" name="Int. J. Syst. Evol. Microbiol.">
        <title>Peptococcus simiae sp. nov., isolated from rhesus macaque faeces and emended description of the genus Peptococcus.</title>
        <authorList>
            <person name="Shkoporov A.N."/>
            <person name="Efimov B.A."/>
            <person name="Kondova I."/>
            <person name="Ouwerling B."/>
            <person name="Chaplin A.V."/>
            <person name="Shcherbakova V.A."/>
            <person name="Langermans J.A.M."/>
        </authorList>
    </citation>
    <scope>NUCLEOTIDE SEQUENCE [LARGE SCALE GENOMIC DNA]</scope>
    <source>
        <strain evidence="15 16">M108</strain>
    </source>
</reference>
<dbReference type="InterPro" id="IPR003593">
    <property type="entry name" value="AAA+_ATPase"/>
</dbReference>
<keyword evidence="3" id="KW-0677">Repeat</keyword>
<evidence type="ECO:0000256" key="10">
    <source>
        <dbReference type="ARBA" id="ARBA00023204"/>
    </source>
</evidence>
<keyword evidence="2" id="KW-0963">Cytoplasm</keyword>
<dbReference type="SMART" id="SM00382">
    <property type="entry name" value="AAA"/>
    <property type="match status" value="2"/>
</dbReference>
<evidence type="ECO:0000256" key="3">
    <source>
        <dbReference type="ARBA" id="ARBA00022737"/>
    </source>
</evidence>
<keyword evidence="9" id="KW-0238">DNA-binding</keyword>
<evidence type="ECO:0000256" key="7">
    <source>
        <dbReference type="ARBA" id="ARBA00022840"/>
    </source>
</evidence>
<evidence type="ECO:0000256" key="5">
    <source>
        <dbReference type="ARBA" id="ARBA00022763"/>
    </source>
</evidence>
<dbReference type="Gene3D" id="3.40.50.300">
    <property type="entry name" value="P-loop containing nucleotide triphosphate hydrolases"/>
    <property type="match status" value="3"/>
</dbReference>
<evidence type="ECO:0000313" key="16">
    <source>
        <dbReference type="Proteomes" id="UP001631949"/>
    </source>
</evidence>
<dbReference type="PANTHER" id="PTHR43152:SF3">
    <property type="entry name" value="UVRABC SYSTEM PROTEIN A"/>
    <property type="match status" value="1"/>
</dbReference>